<organism evidence="1 2">
    <name type="scientific">Catellatospora chokoriensis</name>
    <dbReference type="NCBI Taxonomy" id="310353"/>
    <lineage>
        <taxon>Bacteria</taxon>
        <taxon>Bacillati</taxon>
        <taxon>Actinomycetota</taxon>
        <taxon>Actinomycetes</taxon>
        <taxon>Micromonosporales</taxon>
        <taxon>Micromonosporaceae</taxon>
        <taxon>Catellatospora</taxon>
    </lineage>
</organism>
<gene>
    <name evidence="1" type="ORF">Cch02nite_80720</name>
</gene>
<keyword evidence="2" id="KW-1185">Reference proteome</keyword>
<evidence type="ECO:0000313" key="2">
    <source>
        <dbReference type="Proteomes" id="UP000619293"/>
    </source>
</evidence>
<sequence>MLVELDRDAQVDVSFQESSQAIAGAVVEMPLEWLCGVLDALVRLGVNTVPIAHFGDRVVIFTALDVDSEVCGDSAHGLAFWPSPAALLHRHGDRQLEGEWLLPPTGAGQVLPGVATVIDAIAMALRASEIYGVTVAPDGATWALAVEMLQAHHTRQQVTGTGCDASCDGCRLAGAGLQTALGIVNASSDYWRALTRVRRAGASSGQEASSRR</sequence>
<proteinExistence type="predicted"/>
<dbReference type="EMBL" id="BONG01000107">
    <property type="protein sequence ID" value="GIF94628.1"/>
    <property type="molecule type" value="Genomic_DNA"/>
</dbReference>
<name>A0A8J3K8S8_9ACTN</name>
<comment type="caution">
    <text evidence="1">The sequence shown here is derived from an EMBL/GenBank/DDBJ whole genome shotgun (WGS) entry which is preliminary data.</text>
</comment>
<protein>
    <submittedName>
        <fullName evidence="1">Uncharacterized protein</fullName>
    </submittedName>
</protein>
<accession>A0A8J3K8S8</accession>
<dbReference type="Proteomes" id="UP000619293">
    <property type="component" value="Unassembled WGS sequence"/>
</dbReference>
<reference evidence="1 2" key="1">
    <citation type="submission" date="2021-01" db="EMBL/GenBank/DDBJ databases">
        <title>Whole genome shotgun sequence of Catellatospora chokoriensis NBRC 107358.</title>
        <authorList>
            <person name="Komaki H."/>
            <person name="Tamura T."/>
        </authorList>
    </citation>
    <scope>NUCLEOTIDE SEQUENCE [LARGE SCALE GENOMIC DNA]</scope>
    <source>
        <strain evidence="1 2">NBRC 107358</strain>
    </source>
</reference>
<evidence type="ECO:0000313" key="1">
    <source>
        <dbReference type="EMBL" id="GIF94628.1"/>
    </source>
</evidence>
<dbReference type="RefSeq" id="WP_191841439.1">
    <property type="nucleotide sequence ID" value="NZ_BAAALB010000019.1"/>
</dbReference>
<dbReference type="AlphaFoldDB" id="A0A8J3K8S8"/>